<dbReference type="Proteomes" id="UP000256337">
    <property type="component" value="Unassembled WGS sequence"/>
</dbReference>
<dbReference type="OrthoDB" id="2409277at2"/>
<gene>
    <name evidence="5" type="ORF">DOS76_03365</name>
    <name evidence="4" type="ORF">DOS83_05885</name>
    <name evidence="3" type="ORF">I9026_10615</name>
</gene>
<dbReference type="InterPro" id="IPR036388">
    <property type="entry name" value="WH-like_DNA-bd_sf"/>
</dbReference>
<dbReference type="Proteomes" id="UP000256562">
    <property type="component" value="Unassembled WGS sequence"/>
</dbReference>
<dbReference type="EMBL" id="QKYD01000057">
    <property type="protein sequence ID" value="REI23672.1"/>
    <property type="molecule type" value="Genomic_DNA"/>
</dbReference>
<keyword evidence="1" id="KW-0805">Transcription regulation</keyword>
<evidence type="ECO:0000313" key="4">
    <source>
        <dbReference type="EMBL" id="REH96021.1"/>
    </source>
</evidence>
<dbReference type="KEGG" id="sfq:C7J90_01970"/>
<reference evidence="3 8" key="2">
    <citation type="submission" date="2020-12" db="EMBL/GenBank/DDBJ databases">
        <title>Genomic analysis of Staphylococcus felis from a cat with skin infection.</title>
        <authorList>
            <person name="Aslantas O."/>
            <person name="Keskin O."/>
            <person name="Buyukaltay K."/>
            <person name="Gullu Yucetepe A."/>
        </authorList>
    </citation>
    <scope>NUCLEOTIDE SEQUENCE [LARGE SCALE GENOMIC DNA]</scope>
    <source>
        <strain evidence="3 8">HARRANVET</strain>
    </source>
</reference>
<dbReference type="SUPFAM" id="SSF88946">
    <property type="entry name" value="Sigma2 domain of RNA polymerase sigma factors"/>
    <property type="match status" value="1"/>
</dbReference>
<evidence type="ECO:0000313" key="3">
    <source>
        <dbReference type="EMBL" id="MBH9581825.1"/>
    </source>
</evidence>
<dbReference type="EMBL" id="QKXQ01000275">
    <property type="protein sequence ID" value="REH96021.1"/>
    <property type="molecule type" value="Genomic_DNA"/>
</dbReference>
<proteinExistence type="predicted"/>
<evidence type="ECO:0000313" key="5">
    <source>
        <dbReference type="EMBL" id="REI23672.1"/>
    </source>
</evidence>
<comment type="caution">
    <text evidence="4">The sequence shown here is derived from an EMBL/GenBank/DDBJ whole genome shotgun (WGS) entry which is preliminary data.</text>
</comment>
<evidence type="ECO:0000313" key="6">
    <source>
        <dbReference type="Proteomes" id="UP000256337"/>
    </source>
</evidence>
<evidence type="ECO:0000256" key="2">
    <source>
        <dbReference type="ARBA" id="ARBA00023163"/>
    </source>
</evidence>
<dbReference type="InterPro" id="IPR016032">
    <property type="entry name" value="Sig_transdc_resp-reg_C-effctor"/>
</dbReference>
<dbReference type="GO" id="GO:0006352">
    <property type="term" value="P:DNA-templated transcription initiation"/>
    <property type="evidence" value="ECO:0007669"/>
    <property type="project" value="InterPro"/>
</dbReference>
<dbReference type="SUPFAM" id="SSF46894">
    <property type="entry name" value="C-terminal effector domain of the bipartite response regulators"/>
    <property type="match status" value="1"/>
</dbReference>
<dbReference type="Proteomes" id="UP000597038">
    <property type="component" value="Unassembled WGS sequence"/>
</dbReference>
<dbReference type="Gene3D" id="1.10.10.10">
    <property type="entry name" value="Winged helix-like DNA-binding domain superfamily/Winged helix DNA-binding domain"/>
    <property type="match status" value="1"/>
</dbReference>
<evidence type="ECO:0000313" key="7">
    <source>
        <dbReference type="Proteomes" id="UP000256562"/>
    </source>
</evidence>
<keyword evidence="2" id="KW-0804">Transcription</keyword>
<dbReference type="AlphaFoldDB" id="A0A2K3ZKR4"/>
<reference evidence="6 7" key="1">
    <citation type="journal article" date="2018" name="Vet. Microbiol.">
        <title>Characterisation of Staphylococcus felis isolated from cats using whole genome sequencing.</title>
        <authorList>
            <person name="Worthing K."/>
            <person name="Pang S."/>
            <person name="Trott D.J."/>
            <person name="Abraham S."/>
            <person name="Coombs G.W."/>
            <person name="Jordan D."/>
            <person name="McIntyre L."/>
            <person name="Davies M.R."/>
            <person name="Norris J."/>
        </authorList>
    </citation>
    <scope>NUCLEOTIDE SEQUENCE [LARGE SCALE GENOMIC DNA]</scope>
    <source>
        <strain evidence="5 6">F25</strain>
        <strain evidence="4 7">F9</strain>
    </source>
</reference>
<dbReference type="GO" id="GO:0003700">
    <property type="term" value="F:DNA-binding transcription factor activity"/>
    <property type="evidence" value="ECO:0007669"/>
    <property type="project" value="InterPro"/>
</dbReference>
<evidence type="ECO:0000313" key="8">
    <source>
        <dbReference type="Proteomes" id="UP000597038"/>
    </source>
</evidence>
<dbReference type="GeneID" id="48056975"/>
<dbReference type="GO" id="GO:0003677">
    <property type="term" value="F:DNA binding"/>
    <property type="evidence" value="ECO:0007669"/>
    <property type="project" value="InterPro"/>
</dbReference>
<name>A0A2K3ZKR4_9STAP</name>
<dbReference type="RefSeq" id="WP_103207184.1">
    <property type="nucleotide sequence ID" value="NZ_CAJUZQ010000017.1"/>
</dbReference>
<evidence type="ECO:0000256" key="1">
    <source>
        <dbReference type="ARBA" id="ARBA00023015"/>
    </source>
</evidence>
<keyword evidence="8" id="KW-1185">Reference proteome</keyword>
<sequence>MTYFRYFDRHLPSDSDPYQYDFLIKHIAILAQKGMKDYSIRPCDYDDMVQEAVWAIYEKLKQKNFHNDIPIDHYINRAVHMRKVDYRRRKLRHIERHTDYVNEQSTQLYLKMQSQSYSTEDQLYADDIKACIERHFNEMSSFETQVFNYLVKEWTPIEIATHLNVKNKQVYNAIYRIRRKLKKVLRTENLFDN</sequence>
<accession>A0A2K3ZKR4</accession>
<dbReference type="InterPro" id="IPR014284">
    <property type="entry name" value="RNA_pol_sigma-70_dom"/>
</dbReference>
<dbReference type="NCBIfam" id="TIGR02937">
    <property type="entry name" value="sigma70-ECF"/>
    <property type="match status" value="1"/>
</dbReference>
<protein>
    <submittedName>
        <fullName evidence="4">Sigma-70 family RNA polymerase sigma factor</fullName>
    </submittedName>
</protein>
<dbReference type="EMBL" id="JAEDAQ010000020">
    <property type="protein sequence ID" value="MBH9581825.1"/>
    <property type="molecule type" value="Genomic_DNA"/>
</dbReference>
<dbReference type="InterPro" id="IPR013325">
    <property type="entry name" value="RNA_pol_sigma_r2"/>
</dbReference>
<organism evidence="4 7">
    <name type="scientific">Staphylococcus felis</name>
    <dbReference type="NCBI Taxonomy" id="46127"/>
    <lineage>
        <taxon>Bacteria</taxon>
        <taxon>Bacillati</taxon>
        <taxon>Bacillota</taxon>
        <taxon>Bacilli</taxon>
        <taxon>Bacillales</taxon>
        <taxon>Staphylococcaceae</taxon>
        <taxon>Staphylococcus</taxon>
    </lineage>
</organism>